<gene>
    <name evidence="9" type="ORF">ARALYDRAFT_916890</name>
</gene>
<dbReference type="InterPro" id="IPR002013">
    <property type="entry name" value="SAC_dom"/>
</dbReference>
<evidence type="ECO:0000256" key="2">
    <source>
        <dbReference type="ARBA" id="ARBA00022554"/>
    </source>
</evidence>
<dbReference type="STRING" id="81972.D7MTC7"/>
<dbReference type="GO" id="GO:0043813">
    <property type="term" value="F:phosphatidylinositol-3,5-bisphosphate 5-phosphatase activity"/>
    <property type="evidence" value="ECO:0007669"/>
    <property type="project" value="InterPro"/>
</dbReference>
<evidence type="ECO:0000256" key="1">
    <source>
        <dbReference type="ARBA" id="ARBA00004148"/>
    </source>
</evidence>
<dbReference type="HOGENOM" id="CLU_1789491_0_0_1"/>
<evidence type="ECO:0000256" key="6">
    <source>
        <dbReference type="ARBA" id="ARBA00023464"/>
    </source>
</evidence>
<feature type="domain" description="SAC" evidence="8">
    <location>
        <begin position="60"/>
        <end position="124"/>
    </location>
</feature>
<protein>
    <recommendedName>
        <fullName evidence="8">SAC domain-containing protein</fullName>
    </recommendedName>
</protein>
<reference evidence="10" key="1">
    <citation type="journal article" date="2011" name="Nat. Genet.">
        <title>The Arabidopsis lyrata genome sequence and the basis of rapid genome size change.</title>
        <authorList>
            <person name="Hu T.T."/>
            <person name="Pattyn P."/>
            <person name="Bakker E.G."/>
            <person name="Cao J."/>
            <person name="Cheng J.-F."/>
            <person name="Clark R.M."/>
            <person name="Fahlgren N."/>
            <person name="Fawcett J.A."/>
            <person name="Grimwood J."/>
            <person name="Gundlach H."/>
            <person name="Haberer G."/>
            <person name="Hollister J.D."/>
            <person name="Ossowski S."/>
            <person name="Ottilar R.P."/>
            <person name="Salamov A.A."/>
            <person name="Schneeberger K."/>
            <person name="Spannagl M."/>
            <person name="Wang X."/>
            <person name="Yang L."/>
            <person name="Nasrallah M.E."/>
            <person name="Bergelson J."/>
            <person name="Carrington J.C."/>
            <person name="Gaut B.S."/>
            <person name="Schmutz J."/>
            <person name="Mayer K.F.X."/>
            <person name="Van de Peer Y."/>
            <person name="Grigoriev I.V."/>
            <person name="Nordborg M."/>
            <person name="Weigel D."/>
            <person name="Guo Y.-L."/>
        </authorList>
    </citation>
    <scope>NUCLEOTIDE SEQUENCE [LARGE SCALE GENOMIC DNA]</scope>
    <source>
        <strain evidence="10">cv. MN47</strain>
    </source>
</reference>
<evidence type="ECO:0000256" key="7">
    <source>
        <dbReference type="SAM" id="Phobius"/>
    </source>
</evidence>
<dbReference type="EMBL" id="GL348720">
    <property type="protein sequence ID" value="EFH39721.1"/>
    <property type="molecule type" value="Genomic_DNA"/>
</dbReference>
<evidence type="ECO:0000256" key="5">
    <source>
        <dbReference type="ARBA" id="ARBA00023337"/>
    </source>
</evidence>
<name>D7MTC7_ARALL</name>
<keyword evidence="2" id="KW-0926">Vacuole</keyword>
<dbReference type="PANTHER" id="PTHR45738">
    <property type="entry name" value="POLYPHOSPHOINOSITIDE PHOSPHATASE"/>
    <property type="match status" value="1"/>
</dbReference>
<dbReference type="GO" id="GO:0046856">
    <property type="term" value="P:phosphatidylinositol dephosphorylation"/>
    <property type="evidence" value="ECO:0007669"/>
    <property type="project" value="InterPro"/>
</dbReference>
<proteinExistence type="predicted"/>
<keyword evidence="10" id="KW-1185">Reference proteome</keyword>
<dbReference type="GO" id="GO:0005774">
    <property type="term" value="C:vacuolar membrane"/>
    <property type="evidence" value="ECO:0007669"/>
    <property type="project" value="UniProtKB-SubCell"/>
</dbReference>
<evidence type="ECO:0000313" key="9">
    <source>
        <dbReference type="EMBL" id="EFH39721.1"/>
    </source>
</evidence>
<comment type="subunit">
    <text evidence="6">Component of the PI(3,5)P2 regulatory complex at least composed of ATG18, SAC/FIG4, FAB1 and VAC14.</text>
</comment>
<dbReference type="Gramene" id="scaffold_800290.1">
    <property type="protein sequence ID" value="scaffold_800290.1"/>
    <property type="gene ID" value="scaffold_800290.1"/>
</dbReference>
<evidence type="ECO:0000313" key="10">
    <source>
        <dbReference type="Proteomes" id="UP000008694"/>
    </source>
</evidence>
<evidence type="ECO:0000259" key="8">
    <source>
        <dbReference type="PROSITE" id="PS50275"/>
    </source>
</evidence>
<comment type="subcellular location">
    <subcellularLocation>
        <location evidence="1">Vacuole membrane</location>
        <topology evidence="1">Peripheral membrane protein</topology>
    </subcellularLocation>
</comment>
<comment type="catalytic activity">
    <reaction evidence="5">
        <text>a 1,2-diacyl-sn-glycero-3-phospho-(1D-myo-inositol-3,5-bisphosphate) + H2O = a 1,2-diacyl-sn-glycero-3-phospho-(1D-myo-inositol-3-phosphate) + phosphate</text>
        <dbReference type="Rhea" id="RHEA:32955"/>
        <dbReference type="ChEBI" id="CHEBI:15377"/>
        <dbReference type="ChEBI" id="CHEBI:43474"/>
        <dbReference type="ChEBI" id="CHEBI:57923"/>
        <dbReference type="ChEBI" id="CHEBI:58088"/>
    </reaction>
</comment>
<keyword evidence="7" id="KW-0812">Transmembrane</keyword>
<dbReference type="InterPro" id="IPR043573">
    <property type="entry name" value="Fig4-like"/>
</dbReference>
<dbReference type="AlphaFoldDB" id="D7MTC7"/>
<organism evidence="10">
    <name type="scientific">Arabidopsis lyrata subsp. lyrata</name>
    <name type="common">Lyre-leaved rock-cress</name>
    <dbReference type="NCBI Taxonomy" id="81972"/>
    <lineage>
        <taxon>Eukaryota</taxon>
        <taxon>Viridiplantae</taxon>
        <taxon>Streptophyta</taxon>
        <taxon>Embryophyta</taxon>
        <taxon>Tracheophyta</taxon>
        <taxon>Spermatophyta</taxon>
        <taxon>Magnoliopsida</taxon>
        <taxon>eudicotyledons</taxon>
        <taxon>Gunneridae</taxon>
        <taxon>Pentapetalae</taxon>
        <taxon>rosids</taxon>
        <taxon>malvids</taxon>
        <taxon>Brassicales</taxon>
        <taxon>Brassicaceae</taxon>
        <taxon>Camelineae</taxon>
        <taxon>Arabidopsis</taxon>
    </lineage>
</organism>
<keyword evidence="7" id="KW-1133">Transmembrane helix</keyword>
<dbReference type="PROSITE" id="PS50275">
    <property type="entry name" value="SAC"/>
    <property type="match status" value="1"/>
</dbReference>
<keyword evidence="4 7" id="KW-0472">Membrane</keyword>
<sequence length="145" mass="16989">MSVLQRQCNLGFIQFISKLGELCGHTGYGVAKSKIITILHASVLSNMAYSKDEKRYKRLLCTVDLTRNIFFSYSFHIMHTLQRNMSNNKEGHTNYESMFVWNEYLTRRIHNKRLYVVSCLGIWIFQTCITCSNFSKGLYNFFSNI</sequence>
<dbReference type="Pfam" id="PF02383">
    <property type="entry name" value="Syja_N"/>
    <property type="match status" value="1"/>
</dbReference>
<evidence type="ECO:0000256" key="4">
    <source>
        <dbReference type="ARBA" id="ARBA00023136"/>
    </source>
</evidence>
<evidence type="ECO:0000256" key="3">
    <source>
        <dbReference type="ARBA" id="ARBA00022801"/>
    </source>
</evidence>
<accession>D7MTC7</accession>
<keyword evidence="3" id="KW-0378">Hydrolase</keyword>
<dbReference type="Proteomes" id="UP000008694">
    <property type="component" value="Unassembled WGS sequence"/>
</dbReference>
<dbReference type="PANTHER" id="PTHR45738:SF8">
    <property type="entry name" value="PHOSPHOINOSITIDE PHOSPHATASE SAC2"/>
    <property type="match status" value="1"/>
</dbReference>
<dbReference type="eggNOG" id="KOG1888">
    <property type="taxonomic scope" value="Eukaryota"/>
</dbReference>
<feature type="transmembrane region" description="Helical" evidence="7">
    <location>
        <begin position="114"/>
        <end position="135"/>
    </location>
</feature>